<dbReference type="EMBL" id="BGZK01002833">
    <property type="protein sequence ID" value="GBP96774.1"/>
    <property type="molecule type" value="Genomic_DNA"/>
</dbReference>
<proteinExistence type="predicted"/>
<evidence type="ECO:0000313" key="2">
    <source>
        <dbReference type="EMBL" id="GBP96774.1"/>
    </source>
</evidence>
<reference evidence="2 3" key="1">
    <citation type="journal article" date="2019" name="Commun. Biol.">
        <title>The bagworm genome reveals a unique fibroin gene that provides high tensile strength.</title>
        <authorList>
            <person name="Kono N."/>
            <person name="Nakamura H."/>
            <person name="Ohtoshi R."/>
            <person name="Tomita M."/>
            <person name="Numata K."/>
            <person name="Arakawa K."/>
        </authorList>
    </citation>
    <scope>NUCLEOTIDE SEQUENCE [LARGE SCALE GENOMIC DNA]</scope>
</reference>
<gene>
    <name evidence="2" type="ORF">EVAR_92308_1</name>
</gene>
<feature type="compositionally biased region" description="Basic and acidic residues" evidence="1">
    <location>
        <begin position="13"/>
        <end position="24"/>
    </location>
</feature>
<dbReference type="AlphaFoldDB" id="A0A4C2AC25"/>
<dbReference type="Proteomes" id="UP000299102">
    <property type="component" value="Unassembled WGS sequence"/>
</dbReference>
<feature type="region of interest" description="Disordered" evidence="1">
    <location>
        <begin position="1"/>
        <end position="31"/>
    </location>
</feature>
<evidence type="ECO:0000256" key="1">
    <source>
        <dbReference type="SAM" id="MobiDB-lite"/>
    </source>
</evidence>
<organism evidence="2 3">
    <name type="scientific">Eumeta variegata</name>
    <name type="common">Bagworm moth</name>
    <name type="synonym">Eumeta japonica</name>
    <dbReference type="NCBI Taxonomy" id="151549"/>
    <lineage>
        <taxon>Eukaryota</taxon>
        <taxon>Metazoa</taxon>
        <taxon>Ecdysozoa</taxon>
        <taxon>Arthropoda</taxon>
        <taxon>Hexapoda</taxon>
        <taxon>Insecta</taxon>
        <taxon>Pterygota</taxon>
        <taxon>Neoptera</taxon>
        <taxon>Endopterygota</taxon>
        <taxon>Lepidoptera</taxon>
        <taxon>Glossata</taxon>
        <taxon>Ditrysia</taxon>
        <taxon>Tineoidea</taxon>
        <taxon>Psychidae</taxon>
        <taxon>Oiketicinae</taxon>
        <taxon>Eumeta</taxon>
    </lineage>
</organism>
<accession>A0A4C2AC25</accession>
<protein>
    <submittedName>
        <fullName evidence="2">Uncharacterized protein</fullName>
    </submittedName>
</protein>
<sequence length="90" mass="10023">MTGAVHAGTPRAGRRDSPRSERISSQHAAPTDAQNVIMYSDEFGSMHQVASLFSREIKYKIKERLDVVSLSVERTIEVGLHITEESQVIL</sequence>
<comment type="caution">
    <text evidence="2">The sequence shown here is derived from an EMBL/GenBank/DDBJ whole genome shotgun (WGS) entry which is preliminary data.</text>
</comment>
<evidence type="ECO:0000313" key="3">
    <source>
        <dbReference type="Proteomes" id="UP000299102"/>
    </source>
</evidence>
<keyword evidence="3" id="KW-1185">Reference proteome</keyword>
<name>A0A4C2AC25_EUMVA</name>